<feature type="transmembrane region" description="Helical" evidence="1">
    <location>
        <begin position="48"/>
        <end position="65"/>
    </location>
</feature>
<protein>
    <submittedName>
        <fullName evidence="2">Uncharacterized protein</fullName>
    </submittedName>
</protein>
<name>A0A0G1NG85_9BACT</name>
<proteinExistence type="predicted"/>
<evidence type="ECO:0000313" key="3">
    <source>
        <dbReference type="Proteomes" id="UP000034644"/>
    </source>
</evidence>
<keyword evidence="1" id="KW-0812">Transmembrane</keyword>
<feature type="transmembrane region" description="Helical" evidence="1">
    <location>
        <begin position="6"/>
        <end position="28"/>
    </location>
</feature>
<organism evidence="2 3">
    <name type="scientific">Candidatus Azambacteria bacterium GW2011_GWA2_45_90</name>
    <dbReference type="NCBI Taxonomy" id="1618614"/>
    <lineage>
        <taxon>Bacteria</taxon>
        <taxon>Candidatus Azamiibacteriota</taxon>
    </lineage>
</organism>
<keyword evidence="1" id="KW-0472">Membrane</keyword>
<comment type="caution">
    <text evidence="2">The sequence shown here is derived from an EMBL/GenBank/DDBJ whole genome shotgun (WGS) entry which is preliminary data.</text>
</comment>
<sequence>MQQLIGLTIQTAGEIMVALTVIMVHYHVLKEHKVDEDVFRTMKKEQKLAILGIACIGLGYALQVYPLF</sequence>
<accession>A0A0G1NG85</accession>
<evidence type="ECO:0000256" key="1">
    <source>
        <dbReference type="SAM" id="Phobius"/>
    </source>
</evidence>
<gene>
    <name evidence="2" type="ORF">UX27_C0003G0013</name>
</gene>
<reference evidence="2 3" key="1">
    <citation type="journal article" date="2015" name="Nature">
        <title>rRNA introns, odd ribosomes, and small enigmatic genomes across a large radiation of phyla.</title>
        <authorList>
            <person name="Brown C.T."/>
            <person name="Hug L.A."/>
            <person name="Thomas B.C."/>
            <person name="Sharon I."/>
            <person name="Castelle C.J."/>
            <person name="Singh A."/>
            <person name="Wilkins M.J."/>
            <person name="Williams K.H."/>
            <person name="Banfield J.F."/>
        </authorList>
    </citation>
    <scope>NUCLEOTIDE SEQUENCE [LARGE SCALE GENOMIC DNA]</scope>
</reference>
<evidence type="ECO:0000313" key="2">
    <source>
        <dbReference type="EMBL" id="KKU19516.1"/>
    </source>
</evidence>
<dbReference type="AlphaFoldDB" id="A0A0G1NG85"/>
<dbReference type="EMBL" id="LCLO01000003">
    <property type="protein sequence ID" value="KKU19516.1"/>
    <property type="molecule type" value="Genomic_DNA"/>
</dbReference>
<keyword evidence="1" id="KW-1133">Transmembrane helix</keyword>
<dbReference type="Proteomes" id="UP000034644">
    <property type="component" value="Unassembled WGS sequence"/>
</dbReference>